<sequence length="297" mass="33488">MKEFDVVYEFDDRSEQSVLLADDENHARQLASEAMGENGANDFLLTVEHGNANWIKSHNMIGLLEEKDNVGSVKDVSLADMTITGYLAHFGSVDYGNDITEKGAFTKTLLEGKGKHLFLNFHNFDQPHNKFSVLQEDDFGLYFEVKMIKDVSYSMDTLRLYDAGVLTDQSYGFHAVKKVFEKKEGVTVRRLKEVVFGEGSNVAVGMNKNAKFTGFKGMTIEKCKDQVSKIMKFLRTGNVTDETFLQLEIGLKQLQAYSFELGKQALETKSEPDKTTLITSEPQAIEIIKSFRNTLKN</sequence>
<dbReference type="OrthoDB" id="1254575at2"/>
<dbReference type="Pfam" id="PF04586">
    <property type="entry name" value="Peptidase_S78"/>
    <property type="match status" value="1"/>
</dbReference>
<keyword evidence="1" id="KW-1188">Viral release from host cell</keyword>
<dbReference type="GO" id="GO:0006508">
    <property type="term" value="P:proteolysis"/>
    <property type="evidence" value="ECO:0007669"/>
    <property type="project" value="UniProtKB-KW"/>
</dbReference>
<evidence type="ECO:0000256" key="1">
    <source>
        <dbReference type="ARBA" id="ARBA00022612"/>
    </source>
</evidence>
<dbReference type="InterPro" id="IPR054613">
    <property type="entry name" value="Peptidase_S78_dom"/>
</dbReference>
<keyword evidence="2 5" id="KW-0645">Protease</keyword>
<organism evidence="5 6">
    <name type="scientific">Pedobacter africanus</name>
    <dbReference type="NCBI Taxonomy" id="151894"/>
    <lineage>
        <taxon>Bacteria</taxon>
        <taxon>Pseudomonadati</taxon>
        <taxon>Bacteroidota</taxon>
        <taxon>Sphingobacteriia</taxon>
        <taxon>Sphingobacteriales</taxon>
        <taxon>Sphingobacteriaceae</taxon>
        <taxon>Pedobacter</taxon>
    </lineage>
</organism>
<accession>A0A1W1ZBI3</accession>
<evidence type="ECO:0000259" key="4">
    <source>
        <dbReference type="Pfam" id="PF04586"/>
    </source>
</evidence>
<name>A0A1W1ZBI3_9SPHI</name>
<dbReference type="EMBL" id="FWXT01000001">
    <property type="protein sequence ID" value="SMC45799.1"/>
    <property type="molecule type" value="Genomic_DNA"/>
</dbReference>
<evidence type="ECO:0000256" key="2">
    <source>
        <dbReference type="ARBA" id="ARBA00022670"/>
    </source>
</evidence>
<evidence type="ECO:0000313" key="5">
    <source>
        <dbReference type="EMBL" id="SMC45799.1"/>
    </source>
</evidence>
<evidence type="ECO:0000256" key="3">
    <source>
        <dbReference type="ARBA" id="ARBA00022801"/>
    </source>
</evidence>
<feature type="domain" description="Prohead serine protease" evidence="4">
    <location>
        <begin position="79"/>
        <end position="213"/>
    </location>
</feature>
<dbReference type="RefSeq" id="WP_084236898.1">
    <property type="nucleotide sequence ID" value="NZ_FWXT01000001.1"/>
</dbReference>
<gene>
    <name evidence="5" type="ORF">SAMN04488524_0570</name>
</gene>
<dbReference type="AlphaFoldDB" id="A0A1W1ZBI3"/>
<keyword evidence="3" id="KW-0378">Hydrolase</keyword>
<protein>
    <submittedName>
        <fullName evidence="5">Prohead serine protease</fullName>
    </submittedName>
</protein>
<proteinExistence type="predicted"/>
<reference evidence="6" key="1">
    <citation type="submission" date="2017-04" db="EMBL/GenBank/DDBJ databases">
        <authorList>
            <person name="Varghese N."/>
            <person name="Submissions S."/>
        </authorList>
    </citation>
    <scope>NUCLEOTIDE SEQUENCE [LARGE SCALE GENOMIC DNA]</scope>
    <source>
        <strain evidence="6">DSM 12126</strain>
    </source>
</reference>
<dbReference type="STRING" id="151894.SAMN04488524_0570"/>
<dbReference type="GO" id="GO:0008233">
    <property type="term" value="F:peptidase activity"/>
    <property type="evidence" value="ECO:0007669"/>
    <property type="project" value="UniProtKB-KW"/>
</dbReference>
<evidence type="ECO:0000313" key="6">
    <source>
        <dbReference type="Proteomes" id="UP000192756"/>
    </source>
</evidence>
<dbReference type="Proteomes" id="UP000192756">
    <property type="component" value="Unassembled WGS sequence"/>
</dbReference>
<keyword evidence="6" id="KW-1185">Reference proteome</keyword>